<evidence type="ECO:0000256" key="1">
    <source>
        <dbReference type="SAM" id="SignalP"/>
    </source>
</evidence>
<dbReference type="KEGG" id="salh:HMF8227_01007"/>
<feature type="chain" id="PRO_5015747157" description="Bacterial OB-fold domain-containing protein" evidence="1">
    <location>
        <begin position="22"/>
        <end position="127"/>
    </location>
</feature>
<accession>A0A2S2E1I8</accession>
<evidence type="ECO:0000313" key="3">
    <source>
        <dbReference type="Proteomes" id="UP000245728"/>
    </source>
</evidence>
<protein>
    <recommendedName>
        <fullName evidence="4">Bacterial OB-fold domain-containing protein</fullName>
    </recommendedName>
</protein>
<name>A0A2S2E1I8_9ALTE</name>
<dbReference type="AlphaFoldDB" id="A0A2S2E1I8"/>
<sequence length="127" mass="14038">MLSKFMALPLLLVLFACENHASHSSSAPSAQSENTMASTIKQQVQLTGTIEYKNFEGGFYALEAKDGQSYLLMDLSSRYQRHGLVVEVTGQLQPDTITFQQYGTPFKVEAVTILDDSNARKSQADQL</sequence>
<dbReference type="OrthoDB" id="6322428at2"/>
<dbReference type="Proteomes" id="UP000245728">
    <property type="component" value="Chromosome"/>
</dbReference>
<evidence type="ECO:0000313" key="2">
    <source>
        <dbReference type="EMBL" id="AWL11496.1"/>
    </source>
</evidence>
<dbReference type="EMBL" id="CP029347">
    <property type="protein sequence ID" value="AWL11496.1"/>
    <property type="molecule type" value="Genomic_DNA"/>
</dbReference>
<organism evidence="2 3">
    <name type="scientific">Saliniradius amylolyticus</name>
    <dbReference type="NCBI Taxonomy" id="2183582"/>
    <lineage>
        <taxon>Bacteria</taxon>
        <taxon>Pseudomonadati</taxon>
        <taxon>Pseudomonadota</taxon>
        <taxon>Gammaproteobacteria</taxon>
        <taxon>Alteromonadales</taxon>
        <taxon>Alteromonadaceae</taxon>
        <taxon>Saliniradius</taxon>
    </lineage>
</organism>
<proteinExistence type="predicted"/>
<keyword evidence="3" id="KW-1185">Reference proteome</keyword>
<keyword evidence="1" id="KW-0732">Signal</keyword>
<evidence type="ECO:0008006" key="4">
    <source>
        <dbReference type="Google" id="ProtNLM"/>
    </source>
</evidence>
<feature type="signal peptide" evidence="1">
    <location>
        <begin position="1"/>
        <end position="21"/>
    </location>
</feature>
<dbReference type="PROSITE" id="PS51257">
    <property type="entry name" value="PROKAR_LIPOPROTEIN"/>
    <property type="match status" value="1"/>
</dbReference>
<dbReference type="RefSeq" id="WP_109339136.1">
    <property type="nucleotide sequence ID" value="NZ_CP029347.1"/>
</dbReference>
<gene>
    <name evidence="2" type="ORF">HMF8227_01007</name>
</gene>
<reference evidence="2 3" key="1">
    <citation type="submission" date="2018-05" db="EMBL/GenBank/DDBJ databases">
        <title>Salinimonas sp. HMF8227 Genome sequencing and assembly.</title>
        <authorList>
            <person name="Kang H."/>
            <person name="Kang J."/>
            <person name="Cha I."/>
            <person name="Kim H."/>
            <person name="Joh K."/>
        </authorList>
    </citation>
    <scope>NUCLEOTIDE SEQUENCE [LARGE SCALE GENOMIC DNA]</scope>
    <source>
        <strain evidence="2 3">HMF8227</strain>
    </source>
</reference>